<reference evidence="3 4" key="1">
    <citation type="journal article" date="2016" name="Nat. Commun.">
        <title>Thousands of microbial genomes shed light on interconnected biogeochemical processes in an aquifer system.</title>
        <authorList>
            <person name="Anantharaman K."/>
            <person name="Brown C.T."/>
            <person name="Hug L.A."/>
            <person name="Sharon I."/>
            <person name="Castelle C.J."/>
            <person name="Probst A.J."/>
            <person name="Thomas B.C."/>
            <person name="Singh A."/>
            <person name="Wilkins M.J."/>
            <person name="Karaoz U."/>
            <person name="Brodie E.L."/>
            <person name="Williams K.H."/>
            <person name="Hubbard S.S."/>
            <person name="Banfield J.F."/>
        </authorList>
    </citation>
    <scope>NUCLEOTIDE SEQUENCE [LARGE SCALE GENOMIC DNA]</scope>
</reference>
<comment type="caution">
    <text evidence="3">The sequence shown here is derived from an EMBL/GenBank/DDBJ whole genome shotgun (WGS) entry which is preliminary data.</text>
</comment>
<dbReference type="Pfam" id="PF02397">
    <property type="entry name" value="Bac_transf"/>
    <property type="match status" value="1"/>
</dbReference>
<evidence type="ECO:0000313" key="4">
    <source>
        <dbReference type="Proteomes" id="UP000178272"/>
    </source>
</evidence>
<evidence type="ECO:0000259" key="2">
    <source>
        <dbReference type="Pfam" id="PF02397"/>
    </source>
</evidence>
<dbReference type="Proteomes" id="UP000178272">
    <property type="component" value="Unassembled WGS sequence"/>
</dbReference>
<protein>
    <recommendedName>
        <fullName evidence="2">Bacterial sugar transferase domain-containing protein</fullName>
    </recommendedName>
</protein>
<gene>
    <name evidence="3" type="ORF">A3F61_04390</name>
</gene>
<dbReference type="EMBL" id="MHCA01000044">
    <property type="protein sequence ID" value="OGY11090.1"/>
    <property type="molecule type" value="Genomic_DNA"/>
</dbReference>
<sequence length="291" mass="33148">MEIMTKRGFPEGFVPVTTLEEPSINGHHRISEVPALDKLLWVIDRFKVGPFALRGEAYLTSGWKRGFDLAVASGSLLLLSPLMAGAMSLRKLENPHTLPLLAQPRNGISWSKFPMLKIRSQDQDTAGTGHIKPTKLGLFLRKTSIDEIPQLLNVLRGEMHIVGSRPTLDADLNWFYEWAQIHQPYEKAKRVLGFTDEEWKTGQVSPELRMRVEEFADMVRIQSVAVWEKWRFTNPGKPGITGLYQISGRRELSHDRRMKLDLVYRDHASLLLDLFILAKTPQTVLSQRGAR</sequence>
<dbReference type="PANTHER" id="PTHR30576:SF10">
    <property type="entry name" value="SLL5057 PROTEIN"/>
    <property type="match status" value="1"/>
</dbReference>
<dbReference type="AlphaFoldDB" id="A0A1G1V6P4"/>
<name>A0A1G1V6P4_9BACT</name>
<organism evidence="3 4">
    <name type="scientific">Candidatus Blackburnbacteria bacterium RIFCSPHIGHO2_12_FULL_41_13b</name>
    <dbReference type="NCBI Taxonomy" id="1797517"/>
    <lineage>
        <taxon>Bacteria</taxon>
        <taxon>Candidatus Blackburniibacteriota</taxon>
    </lineage>
</organism>
<evidence type="ECO:0000256" key="1">
    <source>
        <dbReference type="ARBA" id="ARBA00006464"/>
    </source>
</evidence>
<feature type="domain" description="Bacterial sugar transferase" evidence="2">
    <location>
        <begin position="64"/>
        <end position="285"/>
    </location>
</feature>
<dbReference type="PANTHER" id="PTHR30576">
    <property type="entry name" value="COLANIC BIOSYNTHESIS UDP-GLUCOSE LIPID CARRIER TRANSFERASE"/>
    <property type="match status" value="1"/>
</dbReference>
<evidence type="ECO:0000313" key="3">
    <source>
        <dbReference type="EMBL" id="OGY11090.1"/>
    </source>
</evidence>
<accession>A0A1G1V6P4</accession>
<proteinExistence type="inferred from homology"/>
<dbReference type="STRING" id="1797517.A3F61_04390"/>
<comment type="similarity">
    <text evidence="1">Belongs to the bacterial sugar transferase family.</text>
</comment>
<dbReference type="InterPro" id="IPR003362">
    <property type="entry name" value="Bact_transf"/>
</dbReference>
<dbReference type="GO" id="GO:0016780">
    <property type="term" value="F:phosphotransferase activity, for other substituted phosphate groups"/>
    <property type="evidence" value="ECO:0007669"/>
    <property type="project" value="TreeGrafter"/>
</dbReference>